<dbReference type="SUPFAM" id="SSF53649">
    <property type="entry name" value="Alkaline phosphatase-like"/>
    <property type="match status" value="1"/>
</dbReference>
<dbReference type="Gene3D" id="3.40.720.10">
    <property type="entry name" value="Alkaline Phosphatase, subunit A"/>
    <property type="match status" value="1"/>
</dbReference>
<evidence type="ECO:0000313" key="7">
    <source>
        <dbReference type="Proteomes" id="UP000031866"/>
    </source>
</evidence>
<keyword evidence="2" id="KW-0479">Metal-binding</keyword>
<evidence type="ECO:0000256" key="3">
    <source>
        <dbReference type="ARBA" id="ARBA00022801"/>
    </source>
</evidence>
<evidence type="ECO:0000259" key="5">
    <source>
        <dbReference type="Pfam" id="PF00884"/>
    </source>
</evidence>
<dbReference type="PANTHER" id="PTHR42693:SF53">
    <property type="entry name" value="ENDO-4-O-SULFATASE"/>
    <property type="match status" value="1"/>
</dbReference>
<dbReference type="GO" id="GO:0046872">
    <property type="term" value="F:metal ion binding"/>
    <property type="evidence" value="ECO:0007669"/>
    <property type="project" value="UniProtKB-KW"/>
</dbReference>
<proteinExistence type="inferred from homology"/>
<keyword evidence="3" id="KW-0378">Hydrolase</keyword>
<evidence type="ECO:0000256" key="2">
    <source>
        <dbReference type="ARBA" id="ARBA00022723"/>
    </source>
</evidence>
<evidence type="ECO:0000313" key="6">
    <source>
        <dbReference type="EMBL" id="AJG99852.1"/>
    </source>
</evidence>
<evidence type="ECO:0000256" key="1">
    <source>
        <dbReference type="ARBA" id="ARBA00008779"/>
    </source>
</evidence>
<comment type="similarity">
    <text evidence="1">Belongs to the sulfatase family.</text>
</comment>
<dbReference type="InterPro" id="IPR050738">
    <property type="entry name" value="Sulfatase"/>
</dbReference>
<accession>A0A0B5QPB7</accession>
<dbReference type="Pfam" id="PF00884">
    <property type="entry name" value="Sulfatase"/>
    <property type="match status" value="1"/>
</dbReference>
<protein>
    <recommendedName>
        <fullName evidence="5">Sulfatase N-terminal domain-containing protein</fullName>
    </recommendedName>
</protein>
<dbReference type="CDD" id="cd16034">
    <property type="entry name" value="sulfatase_like"/>
    <property type="match status" value="1"/>
</dbReference>
<keyword evidence="4" id="KW-0106">Calcium</keyword>
<sequence length="475" mass="54737">MGNEEKRPNILFIMSDQHRFCDTGYAGNKDVETPNLDQLSQDGACFTTAYSNCPLCVPARGSLLTAQHALRHGAAANDIPIHADATSIAHILNDAGYETAYIGKWHLGGIPRDKYITEENRLGFQYWNGCNCNHMYNQGYYDDNFNVRHKIEGYEPIAQTTLALDFLESRKNSQQPYALWLCVGTPHDPYFILPEGELEYFENKKLDLRENVDIEHMKEKPFNEASILKCYAGYYGHIRQLDLQIGRIIQWLKDNRKYEDTILVYTSDHGDMLGSHGFLNKQLWYDESARVPLLISWPKKIPPGKRMQPISLVDIAPTLLGIIGLTFNNKVDGKDLSDVVFHEAAQGQDYVYYYSYVPCHQASNREVRSWRAVTDGKYMYAEEENQNSICMYNMGNDKFQIKDIKDDASYADVKKRLKEALDVEVNKNDGYSPWETLLEKSSLMEAWNESEAYFSLLFKQYYELIKKVNCNIQKI</sequence>
<dbReference type="Proteomes" id="UP000031866">
    <property type="component" value="Chromosome"/>
</dbReference>
<organism evidence="6 7">
    <name type="scientific">Clostridium beijerinckii</name>
    <name type="common">Clostridium MP</name>
    <dbReference type="NCBI Taxonomy" id="1520"/>
    <lineage>
        <taxon>Bacteria</taxon>
        <taxon>Bacillati</taxon>
        <taxon>Bacillota</taxon>
        <taxon>Clostridia</taxon>
        <taxon>Eubacteriales</taxon>
        <taxon>Clostridiaceae</taxon>
        <taxon>Clostridium</taxon>
    </lineage>
</organism>
<evidence type="ECO:0000256" key="4">
    <source>
        <dbReference type="ARBA" id="ARBA00022837"/>
    </source>
</evidence>
<reference evidence="7" key="1">
    <citation type="submission" date="2014-12" db="EMBL/GenBank/DDBJ databases">
        <title>Genome sequence of Clostridium beijerinckii strain 59B.</title>
        <authorList>
            <person name="Little G.T."/>
            <person name="Minton N.P."/>
        </authorList>
    </citation>
    <scope>NUCLEOTIDE SEQUENCE [LARGE SCALE GENOMIC DNA]</scope>
    <source>
        <strain evidence="7">59B</strain>
    </source>
</reference>
<dbReference type="EMBL" id="CP010086">
    <property type="protein sequence ID" value="AJG99852.1"/>
    <property type="molecule type" value="Genomic_DNA"/>
</dbReference>
<gene>
    <name evidence="6" type="ORF">LF65_03289</name>
</gene>
<feature type="domain" description="Sulfatase N-terminal" evidence="5">
    <location>
        <begin position="8"/>
        <end position="324"/>
    </location>
</feature>
<name>A0A0B5QPB7_CLOBE</name>
<dbReference type="InterPro" id="IPR000917">
    <property type="entry name" value="Sulfatase_N"/>
</dbReference>
<dbReference type="GO" id="GO:0004065">
    <property type="term" value="F:arylsulfatase activity"/>
    <property type="evidence" value="ECO:0007669"/>
    <property type="project" value="TreeGrafter"/>
</dbReference>
<dbReference type="KEGG" id="cbei:LF65_03289"/>
<dbReference type="InterPro" id="IPR024607">
    <property type="entry name" value="Sulfatase_CS"/>
</dbReference>
<dbReference type="OrthoDB" id="279611at2"/>
<dbReference type="InterPro" id="IPR017850">
    <property type="entry name" value="Alkaline_phosphatase_core_sf"/>
</dbReference>
<dbReference type="STRING" id="1520.LF65_03289"/>
<dbReference type="PROSITE" id="PS00149">
    <property type="entry name" value="SULFATASE_2"/>
    <property type="match status" value="1"/>
</dbReference>
<dbReference type="AlphaFoldDB" id="A0A0B5QPB7"/>
<dbReference type="PANTHER" id="PTHR42693">
    <property type="entry name" value="ARYLSULFATASE FAMILY MEMBER"/>
    <property type="match status" value="1"/>
</dbReference>
<dbReference type="RefSeq" id="WP_052482856.1">
    <property type="nucleotide sequence ID" value="NZ_CP010086.2"/>
</dbReference>